<feature type="transmembrane region" description="Helical" evidence="13">
    <location>
        <begin position="185"/>
        <end position="209"/>
    </location>
</feature>
<gene>
    <name evidence="14" type="ORF">ATO10_04422</name>
</gene>
<proteinExistence type="inferred from homology"/>
<keyword evidence="7 13" id="KW-0812">Transmembrane</keyword>
<comment type="caution">
    <text evidence="14">The sequence shown here is derived from an EMBL/GenBank/DDBJ whole genome shotgun (WGS) entry which is preliminary data.</text>
</comment>
<comment type="subcellular location">
    <subcellularLocation>
        <location evidence="1">Cell inner membrane</location>
        <topology evidence="1">Multi-pass membrane protein</topology>
    </subcellularLocation>
</comment>
<feature type="transmembrane region" description="Helical" evidence="13">
    <location>
        <begin position="424"/>
        <end position="447"/>
    </location>
</feature>
<dbReference type="PATRIC" id="fig|1461693.3.peg.903"/>
<keyword evidence="3 13" id="KW-0813">Transport</keyword>
<evidence type="ECO:0000313" key="14">
    <source>
        <dbReference type="EMBL" id="KCV82824.1"/>
    </source>
</evidence>
<evidence type="ECO:0000256" key="2">
    <source>
        <dbReference type="ARBA" id="ARBA00009819"/>
    </source>
</evidence>
<evidence type="ECO:0000256" key="1">
    <source>
        <dbReference type="ARBA" id="ARBA00004429"/>
    </source>
</evidence>
<reference evidence="14 15" key="1">
    <citation type="submission" date="2013-04" db="EMBL/GenBank/DDBJ databases">
        <title>Shimia sp. 22II-S11-Z10 Genome Sequencing.</title>
        <authorList>
            <person name="Lai Q."/>
            <person name="Li G."/>
            <person name="Shao Z."/>
        </authorList>
    </citation>
    <scope>NUCLEOTIDE SEQUENCE [LARGE SCALE GENOMIC DNA]</scope>
    <source>
        <strain evidence="15">22II-S11-Z10</strain>
    </source>
</reference>
<evidence type="ECO:0000256" key="13">
    <source>
        <dbReference type="PIRNR" id="PIRNR006446"/>
    </source>
</evidence>
<dbReference type="GO" id="GO:0009055">
    <property type="term" value="F:electron transfer activity"/>
    <property type="evidence" value="ECO:0007669"/>
    <property type="project" value="UniProtKB-UniRule"/>
</dbReference>
<evidence type="ECO:0000256" key="11">
    <source>
        <dbReference type="ARBA" id="ARBA00023004"/>
    </source>
</evidence>
<evidence type="ECO:0000256" key="7">
    <source>
        <dbReference type="ARBA" id="ARBA00022692"/>
    </source>
</evidence>
<dbReference type="RefSeq" id="WP_035248650.1">
    <property type="nucleotide sequence ID" value="NZ_AQQY01000002.1"/>
</dbReference>
<feature type="transmembrane region" description="Helical" evidence="13">
    <location>
        <begin position="55"/>
        <end position="73"/>
    </location>
</feature>
<keyword evidence="9 13" id="KW-0249">Electron transport</keyword>
<dbReference type="GO" id="GO:0019646">
    <property type="term" value="P:aerobic electron transport chain"/>
    <property type="evidence" value="ECO:0007669"/>
    <property type="project" value="InterPro"/>
</dbReference>
<evidence type="ECO:0000313" key="15">
    <source>
        <dbReference type="Proteomes" id="UP000024836"/>
    </source>
</evidence>
<dbReference type="EMBL" id="AQQY01000002">
    <property type="protein sequence ID" value="KCV82824.1"/>
    <property type="molecule type" value="Genomic_DNA"/>
</dbReference>
<keyword evidence="15" id="KW-1185">Reference proteome</keyword>
<name>A0A058ZMI9_9RHOB</name>
<dbReference type="GO" id="GO:0016682">
    <property type="term" value="F:oxidoreductase activity, acting on diphenols and related substances as donors, oxygen as acceptor"/>
    <property type="evidence" value="ECO:0007669"/>
    <property type="project" value="TreeGrafter"/>
</dbReference>
<protein>
    <submittedName>
        <fullName evidence="14">Transmembrane cytochrome D ubiquinol oxidase subunit I</fullName>
    </submittedName>
</protein>
<dbReference type="eggNOG" id="COG1271">
    <property type="taxonomic scope" value="Bacteria"/>
</dbReference>
<evidence type="ECO:0000256" key="10">
    <source>
        <dbReference type="ARBA" id="ARBA00022989"/>
    </source>
</evidence>
<evidence type="ECO:0000256" key="9">
    <source>
        <dbReference type="ARBA" id="ARBA00022982"/>
    </source>
</evidence>
<feature type="transmembrane region" description="Helical" evidence="13">
    <location>
        <begin position="391"/>
        <end position="412"/>
    </location>
</feature>
<dbReference type="GO" id="GO:0046872">
    <property type="term" value="F:metal ion binding"/>
    <property type="evidence" value="ECO:0007669"/>
    <property type="project" value="UniProtKB-UniRule"/>
</dbReference>
<dbReference type="PIRSF" id="PIRSF006446">
    <property type="entry name" value="Cyt_quinol_oxidase_1"/>
    <property type="match status" value="1"/>
</dbReference>
<dbReference type="Pfam" id="PF01654">
    <property type="entry name" value="Cyt_bd_oxida_I"/>
    <property type="match status" value="1"/>
</dbReference>
<accession>A0A058ZMI9</accession>
<dbReference type="PANTHER" id="PTHR30365">
    <property type="entry name" value="CYTOCHROME D UBIQUINOL OXIDASE"/>
    <property type="match status" value="1"/>
</dbReference>
<dbReference type="AlphaFoldDB" id="A0A058ZMI9"/>
<keyword evidence="11 13" id="KW-0408">Iron</keyword>
<keyword evidence="8 13" id="KW-0479">Metal-binding</keyword>
<dbReference type="PANTHER" id="PTHR30365:SF0">
    <property type="entry name" value="CYTOCHROME BD-I UBIQUINOL OXIDASE SUBUNIT 1"/>
    <property type="match status" value="1"/>
</dbReference>
<evidence type="ECO:0000256" key="3">
    <source>
        <dbReference type="ARBA" id="ARBA00022448"/>
    </source>
</evidence>
<keyword evidence="12 13" id="KW-0472">Membrane</keyword>
<dbReference type="GO" id="GO:0005886">
    <property type="term" value="C:plasma membrane"/>
    <property type="evidence" value="ECO:0007669"/>
    <property type="project" value="UniProtKB-SubCell"/>
</dbReference>
<dbReference type="OrthoDB" id="9807042at2"/>
<evidence type="ECO:0000256" key="6">
    <source>
        <dbReference type="ARBA" id="ARBA00022617"/>
    </source>
</evidence>
<keyword evidence="5" id="KW-0997">Cell inner membrane</keyword>
<organism evidence="14 15">
    <name type="scientific">Actibacterium atlanticum</name>
    <dbReference type="NCBI Taxonomy" id="1461693"/>
    <lineage>
        <taxon>Bacteria</taxon>
        <taxon>Pseudomonadati</taxon>
        <taxon>Pseudomonadota</taxon>
        <taxon>Alphaproteobacteria</taxon>
        <taxon>Rhodobacterales</taxon>
        <taxon>Roseobacteraceae</taxon>
        <taxon>Actibacterium</taxon>
    </lineage>
</organism>
<dbReference type="STRING" id="1461693.ATO10_04422"/>
<keyword evidence="6 13" id="KW-0349">Heme</keyword>
<evidence type="ECO:0000256" key="8">
    <source>
        <dbReference type="ARBA" id="ARBA00022723"/>
    </source>
</evidence>
<dbReference type="GO" id="GO:0020037">
    <property type="term" value="F:heme binding"/>
    <property type="evidence" value="ECO:0007669"/>
    <property type="project" value="TreeGrafter"/>
</dbReference>
<feature type="transmembrane region" description="Helical" evidence="13">
    <location>
        <begin position="129"/>
        <end position="152"/>
    </location>
</feature>
<dbReference type="Proteomes" id="UP000024836">
    <property type="component" value="Unassembled WGS sequence"/>
</dbReference>
<dbReference type="GO" id="GO:0070069">
    <property type="term" value="C:cytochrome complex"/>
    <property type="evidence" value="ECO:0007669"/>
    <property type="project" value="UniProtKB-UniRule"/>
</dbReference>
<feature type="transmembrane region" description="Helical" evidence="13">
    <location>
        <begin position="20"/>
        <end position="43"/>
    </location>
</feature>
<sequence length="533" mass="59418">MELGIVELSRLQFATTAMYHFLFVPLTLGLSIIVAIMETVYVMTNRPIWRQMTKFWATLFGINFVLGVATGITMEFQFGMNWSYYSHYVGDVFGAPLAIEGLMAFFLEATFVGLMFFGWDKMSKVSHAIVTWLVAIGSNFSALWILIANGWMQNPVGAEFNPITMRMEMTSFFDVMFNEVAQAKFVHTVSAGYVTASIFVLGVSSWYMLKGRHLDLARRSIAVAASFGLASAFSVVLLGDESGYAATHTQKMKLAAIEAMWHTEEAPAAFTLVGLPDQEARETHYAVHIPFAMGLIGTRSLTQEMPGITELVEEAEGRVRNGILAYDALMDIRAAKTEATPAMITKFEEHSADLGFAMLLKRYVEDPRDATEAQIKMAADDTVPGVFPLFWSFRLMVALGFTFIGVMIYFFVRTSFYGMRYPRWALRGAVLIIPTPWIAAELGWFVAEFGRQPWTVDGVLPTAMSVSNLSVGQLLFTLAGFVVFYSVLFVIEMGLMLKYIRKGPVQDVAETEAWNANRDRKLNRNGAAAQPAE</sequence>
<keyword evidence="4 13" id="KW-1003">Cell membrane</keyword>
<evidence type="ECO:0000256" key="5">
    <source>
        <dbReference type="ARBA" id="ARBA00022519"/>
    </source>
</evidence>
<evidence type="ECO:0000256" key="4">
    <source>
        <dbReference type="ARBA" id="ARBA00022475"/>
    </source>
</evidence>
<feature type="transmembrane region" description="Helical" evidence="13">
    <location>
        <begin position="93"/>
        <end position="117"/>
    </location>
</feature>
<evidence type="ECO:0000256" key="12">
    <source>
        <dbReference type="ARBA" id="ARBA00023136"/>
    </source>
</evidence>
<dbReference type="InterPro" id="IPR002585">
    <property type="entry name" value="Cyt-d_ubiquinol_oxidase_su_1"/>
</dbReference>
<feature type="transmembrane region" description="Helical" evidence="13">
    <location>
        <begin position="221"/>
        <end position="239"/>
    </location>
</feature>
<comment type="similarity">
    <text evidence="2 13">Belongs to the cytochrome ubiquinol oxidase subunit 1 family.</text>
</comment>
<feature type="transmembrane region" description="Helical" evidence="13">
    <location>
        <begin position="467"/>
        <end position="491"/>
    </location>
</feature>
<keyword evidence="10 13" id="KW-1133">Transmembrane helix</keyword>